<dbReference type="InterPro" id="IPR051917">
    <property type="entry name" value="Transposase-Integrase"/>
</dbReference>
<feature type="domain" description="Integrase catalytic" evidence="1">
    <location>
        <begin position="158"/>
        <end position="323"/>
    </location>
</feature>
<dbReference type="Gene3D" id="3.30.420.10">
    <property type="entry name" value="Ribonuclease H-like superfamily/Ribonuclease H"/>
    <property type="match status" value="1"/>
</dbReference>
<dbReference type="NCBIfam" id="NF033563">
    <property type="entry name" value="transpos_IS30"/>
    <property type="match status" value="1"/>
</dbReference>
<sequence length="327" mass="37546">MTQKHMATVLQCSEATVSRELKKGRVELMNSDLTLYVSYSADIAQEAYDYAATNKGPALKISDDHEFVAYVAHKILEERWSPDAIIMDLKKKEIMPSKTLVSTRTLYNYISKGYITDVSNQNLPREGNQTRRTYRRVKRANKVLDAPGITERPVESTERSEPGHWEMDCIVSGKGKGLAALLTLNDRMTRESLVFKIARQTQDEVLKVLNRLERRMGRVKFSEMFKSITVDNGSEFLDWKALIRSVTGSKKPRTRVYFCHPYSSWERGTNEQNNGLIRYHIPKGAAIKDYSHAQIQKLQEWLNNYPRRVLGGLTAYEAKALYHSGRM</sequence>
<proteinExistence type="predicted"/>
<dbReference type="InterPro" id="IPR036397">
    <property type="entry name" value="RNaseH_sf"/>
</dbReference>
<reference evidence="2" key="1">
    <citation type="submission" date="2019-08" db="EMBL/GenBank/DDBJ databases">
        <authorList>
            <person name="Kucharzyk K."/>
            <person name="Murdoch R.W."/>
            <person name="Higgins S."/>
            <person name="Loffler F."/>
        </authorList>
    </citation>
    <scope>NUCLEOTIDE SEQUENCE</scope>
</reference>
<dbReference type="GO" id="GO:0004803">
    <property type="term" value="F:transposase activity"/>
    <property type="evidence" value="ECO:0007669"/>
    <property type="project" value="TreeGrafter"/>
</dbReference>
<dbReference type="GO" id="GO:0003676">
    <property type="term" value="F:nucleic acid binding"/>
    <property type="evidence" value="ECO:0007669"/>
    <property type="project" value="InterPro"/>
</dbReference>
<dbReference type="InterPro" id="IPR053392">
    <property type="entry name" value="Transposase_IS30-like"/>
</dbReference>
<dbReference type="GO" id="GO:0015074">
    <property type="term" value="P:DNA integration"/>
    <property type="evidence" value="ECO:0007669"/>
    <property type="project" value="InterPro"/>
</dbReference>
<dbReference type="PANTHER" id="PTHR10948:SF23">
    <property type="entry name" value="TRANSPOSASE INSI FOR INSERTION SEQUENCE ELEMENT IS30A-RELATED"/>
    <property type="match status" value="1"/>
</dbReference>
<gene>
    <name evidence="2" type="ORF">SDC9_131331</name>
</gene>
<comment type="caution">
    <text evidence="2">The sequence shown here is derived from an EMBL/GenBank/DDBJ whole genome shotgun (WGS) entry which is preliminary data.</text>
</comment>
<organism evidence="2">
    <name type="scientific">bioreactor metagenome</name>
    <dbReference type="NCBI Taxonomy" id="1076179"/>
    <lineage>
        <taxon>unclassified sequences</taxon>
        <taxon>metagenomes</taxon>
        <taxon>ecological metagenomes</taxon>
    </lineage>
</organism>
<dbReference type="InterPro" id="IPR001584">
    <property type="entry name" value="Integrase_cat-core"/>
</dbReference>
<dbReference type="PROSITE" id="PS50994">
    <property type="entry name" value="INTEGRASE"/>
    <property type="match status" value="1"/>
</dbReference>
<dbReference type="PANTHER" id="PTHR10948">
    <property type="entry name" value="TRANSPOSASE"/>
    <property type="match status" value="1"/>
</dbReference>
<evidence type="ECO:0000313" key="2">
    <source>
        <dbReference type="EMBL" id="MPM84260.1"/>
    </source>
</evidence>
<dbReference type="SUPFAM" id="SSF53098">
    <property type="entry name" value="Ribonuclease H-like"/>
    <property type="match status" value="1"/>
</dbReference>
<evidence type="ECO:0000259" key="1">
    <source>
        <dbReference type="PROSITE" id="PS50994"/>
    </source>
</evidence>
<name>A0A645D449_9ZZZZ</name>
<dbReference type="AlphaFoldDB" id="A0A645D449"/>
<dbReference type="InterPro" id="IPR012337">
    <property type="entry name" value="RNaseH-like_sf"/>
</dbReference>
<dbReference type="EMBL" id="VSSQ01032854">
    <property type="protein sequence ID" value="MPM84260.1"/>
    <property type="molecule type" value="Genomic_DNA"/>
</dbReference>
<dbReference type="Pfam" id="PF00665">
    <property type="entry name" value="rve"/>
    <property type="match status" value="1"/>
</dbReference>
<accession>A0A645D449</accession>
<dbReference type="GO" id="GO:0005829">
    <property type="term" value="C:cytosol"/>
    <property type="evidence" value="ECO:0007669"/>
    <property type="project" value="TreeGrafter"/>
</dbReference>
<protein>
    <submittedName>
        <fullName evidence="2">IS30 family transposase ISCth2</fullName>
    </submittedName>
</protein>
<dbReference type="GO" id="GO:0032196">
    <property type="term" value="P:transposition"/>
    <property type="evidence" value="ECO:0007669"/>
    <property type="project" value="TreeGrafter"/>
</dbReference>